<protein>
    <submittedName>
        <fullName evidence="2">GNAT family N-acetyltransferase</fullName>
    </submittedName>
</protein>
<evidence type="ECO:0000259" key="1">
    <source>
        <dbReference type="PROSITE" id="PS51186"/>
    </source>
</evidence>
<dbReference type="RefSeq" id="WP_088871080.1">
    <property type="nucleotide sequence ID" value="NZ_CP022110.1"/>
</dbReference>
<dbReference type="PROSITE" id="PS51186">
    <property type="entry name" value="GNAT"/>
    <property type="match status" value="1"/>
</dbReference>
<feature type="domain" description="N-acetyltransferase" evidence="1">
    <location>
        <begin position="9"/>
        <end position="166"/>
    </location>
</feature>
<gene>
    <name evidence="2" type="ORF">Y958_04640</name>
</gene>
<dbReference type="KEGG" id="nao:Y958_04640"/>
<dbReference type="AlphaFoldDB" id="A0A248JNA5"/>
<dbReference type="PANTHER" id="PTHR43792">
    <property type="entry name" value="GNAT FAMILY, PUTATIVE (AFU_ORTHOLOGUE AFUA_3G00765)-RELATED-RELATED"/>
    <property type="match status" value="1"/>
</dbReference>
<sequence>MNVVETDRLILRNFRQGDAADLFAYLHQPRSSCFASLKLADLSAAQAEVETRSGSDEHVAVCLRGSDRLIGDLFCVHEPPDTYSVGWNFNANFGGVGYASEAARALFDHLFRVKEARRLYAYVEDDNLASQRLCERLGMRREGVFIEFVSFTNDDAGNPIYENTMQYAILRREWMSGAILIGDATAFAAVGGSVAPKSEIDGIWRAEDDETEN</sequence>
<dbReference type="InterPro" id="IPR016181">
    <property type="entry name" value="Acyl_CoA_acyltransferase"/>
</dbReference>
<evidence type="ECO:0000313" key="3">
    <source>
        <dbReference type="Proteomes" id="UP000197153"/>
    </source>
</evidence>
<dbReference type="Proteomes" id="UP000197153">
    <property type="component" value="Chromosome 1"/>
</dbReference>
<accession>A0A248JNA5</accession>
<dbReference type="EMBL" id="CP022110">
    <property type="protein sequence ID" value="ASG20185.1"/>
    <property type="molecule type" value="Genomic_DNA"/>
</dbReference>
<dbReference type="PANTHER" id="PTHR43792:SF1">
    <property type="entry name" value="N-ACETYLTRANSFERASE DOMAIN-CONTAINING PROTEIN"/>
    <property type="match status" value="1"/>
</dbReference>
<dbReference type="Gene3D" id="3.40.630.30">
    <property type="match status" value="1"/>
</dbReference>
<evidence type="ECO:0000313" key="2">
    <source>
        <dbReference type="EMBL" id="ASG20185.1"/>
    </source>
</evidence>
<organism evidence="2 3">
    <name type="scientific">Nitrospirillum viridazoti CBAmc</name>
    <dbReference type="NCBI Taxonomy" id="1441467"/>
    <lineage>
        <taxon>Bacteria</taxon>
        <taxon>Pseudomonadati</taxon>
        <taxon>Pseudomonadota</taxon>
        <taxon>Alphaproteobacteria</taxon>
        <taxon>Rhodospirillales</taxon>
        <taxon>Azospirillaceae</taxon>
        <taxon>Nitrospirillum</taxon>
        <taxon>Nitrospirillum viridazoti</taxon>
    </lineage>
</organism>
<name>A0A248JNA5_9PROT</name>
<keyword evidence="3" id="KW-1185">Reference proteome</keyword>
<dbReference type="InterPro" id="IPR051531">
    <property type="entry name" value="N-acetyltransferase"/>
</dbReference>
<dbReference type="GO" id="GO:0016747">
    <property type="term" value="F:acyltransferase activity, transferring groups other than amino-acyl groups"/>
    <property type="evidence" value="ECO:0007669"/>
    <property type="project" value="InterPro"/>
</dbReference>
<reference evidence="2 3" key="1">
    <citation type="submission" date="2017-06" db="EMBL/GenBank/DDBJ databases">
        <title>Complete genome sequence of Nitrospirillum amazonense strain CBAmC, an endophytic nitrogen-fixing and plant growth-promoting bacterium, isolated from sugarcane.</title>
        <authorList>
            <person name="Schwab S."/>
            <person name="dos Santos Teixeira K.R."/>
            <person name="Simoes Araujo J.L."/>
            <person name="Soares Vidal M."/>
            <person name="Borges de Freitas H.R."/>
            <person name="Rivello Crivelaro A.L."/>
            <person name="Bueno de Camargo Nunes A."/>
            <person name="dos Santos C.M."/>
            <person name="Palmeira da Silva Rosa D."/>
            <person name="da Silva Padilha D."/>
            <person name="da Silva E."/>
            <person name="Araujo Terra L."/>
            <person name="Soares Mendes V."/>
            <person name="Farinelli L."/>
            <person name="Magalhaes Cruz L."/>
            <person name="Baldani J.I."/>
        </authorList>
    </citation>
    <scope>NUCLEOTIDE SEQUENCE [LARGE SCALE GENOMIC DNA]</scope>
    <source>
        <strain evidence="2 3">CBAmC</strain>
    </source>
</reference>
<dbReference type="SUPFAM" id="SSF55729">
    <property type="entry name" value="Acyl-CoA N-acyltransferases (Nat)"/>
    <property type="match status" value="1"/>
</dbReference>
<dbReference type="Pfam" id="PF13302">
    <property type="entry name" value="Acetyltransf_3"/>
    <property type="match status" value="1"/>
</dbReference>
<dbReference type="InterPro" id="IPR000182">
    <property type="entry name" value="GNAT_dom"/>
</dbReference>
<proteinExistence type="predicted"/>
<keyword evidence="2" id="KW-0808">Transferase</keyword>